<reference evidence="1 2" key="2">
    <citation type="submission" date="2019-09" db="EMBL/GenBank/DDBJ databases">
        <authorList>
            <person name="Jin C."/>
        </authorList>
    </citation>
    <scope>NUCLEOTIDE SEQUENCE [LARGE SCALE GENOMIC DNA]</scope>
    <source>
        <strain evidence="1 2">BN140002</strain>
    </source>
</reference>
<dbReference type="GO" id="GO:0004096">
    <property type="term" value="F:catalase activity"/>
    <property type="evidence" value="ECO:0007669"/>
    <property type="project" value="InterPro"/>
</dbReference>
<sequence length="378" mass="40975">MTRSAASLSQPAMSDADPAYLPYADDVETIPAGESELIDEIIASLSSVSRVLDDRYRHAVRPSHGKSHGLLKGTLRVLDDLPEPLAQGLFAAARTYPVAARISTEPGELMGDSVHTPRGFALKVIGVDGEMLAGHEGQVTQDILLSSGKRFAVADLKGFLDVQRFLEGIVNQPEGAKKAGTALGFAANGALHLVGSDSSLLDFFGHPHTHPLGETYFSHAPLRHGRYVAKLGLFPACPPLEALAGTRIDPKFEYSALKKAVVGFFEEHGAEYELRVQLRTNAETMLIEDASVEWPESESPFLPVARIVFPRQDAYSPARRAFMDDALSFTPAHGLAAHRPLGSLMRGRMKAYGAIAALRAEMNARPRVEPRHIDEIPD</sequence>
<dbReference type="AlphaFoldDB" id="A0A5B2W0Z7"/>
<dbReference type="Gene3D" id="2.40.180.10">
    <property type="entry name" value="Catalase core domain"/>
    <property type="match status" value="1"/>
</dbReference>
<dbReference type="EMBL" id="VUOA01000005">
    <property type="protein sequence ID" value="KAA2244087.1"/>
    <property type="molecule type" value="Genomic_DNA"/>
</dbReference>
<proteinExistence type="predicted"/>
<dbReference type="OrthoDB" id="9765610at2"/>
<dbReference type="PANTHER" id="PTHR36195:SF4">
    <property type="entry name" value="DOMAIN PROTEIN, PUTATIVE (AFU_ORTHOLOGUE AFUA_5G01990)-RELATED"/>
    <property type="match status" value="1"/>
</dbReference>
<dbReference type="RefSeq" id="WP_149815399.1">
    <property type="nucleotide sequence ID" value="NZ_VUOA01000005.1"/>
</dbReference>
<keyword evidence="2" id="KW-1185">Reference proteome</keyword>
<name>A0A5B2W0Z7_9HYPH</name>
<comment type="caution">
    <text evidence="1">The sequence shown here is derived from an EMBL/GenBank/DDBJ whole genome shotgun (WGS) entry which is preliminary data.</text>
</comment>
<dbReference type="PANTHER" id="PTHR36195">
    <property type="entry name" value="DOMAIN PROTEIN, PUTATIVE (AFU_ORTHOLOGUE AFUA_5G01990)-RELATED-RELATED"/>
    <property type="match status" value="1"/>
</dbReference>
<evidence type="ECO:0000313" key="1">
    <source>
        <dbReference type="EMBL" id="KAA2244087.1"/>
    </source>
</evidence>
<dbReference type="Proteomes" id="UP000323142">
    <property type="component" value="Unassembled WGS sequence"/>
</dbReference>
<reference evidence="1 2" key="1">
    <citation type="submission" date="2019-09" db="EMBL/GenBank/DDBJ databases">
        <title>Salinarimonas rosea gen. nov., sp. nov., a new member of the a-2 subgroup of the Proteobacteria.</title>
        <authorList>
            <person name="Liu J."/>
        </authorList>
    </citation>
    <scope>NUCLEOTIDE SEQUENCE [LARGE SCALE GENOMIC DNA]</scope>
    <source>
        <strain evidence="1 2">BN140002</strain>
    </source>
</reference>
<dbReference type="GO" id="GO:0006979">
    <property type="term" value="P:response to oxidative stress"/>
    <property type="evidence" value="ECO:0007669"/>
    <property type="project" value="InterPro"/>
</dbReference>
<protein>
    <submittedName>
        <fullName evidence="1">Catalase family protein</fullName>
    </submittedName>
</protein>
<dbReference type="PROSITE" id="PS51402">
    <property type="entry name" value="CATALASE_3"/>
    <property type="match status" value="1"/>
</dbReference>
<accession>A0A5B2W0Z7</accession>
<dbReference type="InterPro" id="IPR020835">
    <property type="entry name" value="Catalase_sf"/>
</dbReference>
<dbReference type="InterPro" id="IPR018028">
    <property type="entry name" value="Catalase"/>
</dbReference>
<dbReference type="CDD" id="cd08152">
    <property type="entry name" value="y4iL_like"/>
    <property type="match status" value="1"/>
</dbReference>
<gene>
    <name evidence="1" type="ORF">F0L46_02280</name>
</gene>
<dbReference type="GO" id="GO:0020037">
    <property type="term" value="F:heme binding"/>
    <property type="evidence" value="ECO:0007669"/>
    <property type="project" value="InterPro"/>
</dbReference>
<dbReference type="SUPFAM" id="SSF56634">
    <property type="entry name" value="Heme-dependent catalase-like"/>
    <property type="match status" value="1"/>
</dbReference>
<organism evidence="1 2">
    <name type="scientific">Salinarimonas soli</name>
    <dbReference type="NCBI Taxonomy" id="1638099"/>
    <lineage>
        <taxon>Bacteria</taxon>
        <taxon>Pseudomonadati</taxon>
        <taxon>Pseudomonadota</taxon>
        <taxon>Alphaproteobacteria</taxon>
        <taxon>Hyphomicrobiales</taxon>
        <taxon>Salinarimonadaceae</taxon>
        <taxon>Salinarimonas</taxon>
    </lineage>
</organism>
<evidence type="ECO:0000313" key="2">
    <source>
        <dbReference type="Proteomes" id="UP000323142"/>
    </source>
</evidence>